<keyword evidence="1" id="KW-1185">Reference proteome</keyword>
<sequence>MAPYTKKMNPPPPLLGSVITSAGTRRSARISAHLNCSISDRHSLKPSGPLITKRTARVAHKNEANLKNIWICGDIWLSIFPCLGSAEVALKMALISDRYDALVDTHFKTRKWSIGNVELRRSTNGTGAEIGRRKKSGGLEWFPIQQVPPLKNLIAFNKITICYIDDTVIDFLRRIQHLFNTGITLSNSEKNQSRCWEVIAQNVWPMFKSNVNKLVFNYEKLSKLRTLISPTVLRDCANLRSIHPPASTIPRGLGNDRRGASDGQALSKWLHTPRDDGRPKVLKYSVLGYSYQSDRALVKTLKQAFLKASASLENEQTLERLEFQRVHPTSLFWLLKRGPIARDATKWAEWEREAMVEESPGNQKNVINLSISNKNM</sequence>
<evidence type="ECO:0000313" key="2">
    <source>
        <dbReference type="WBParaSite" id="GPLIN_000222200"/>
    </source>
</evidence>
<organism evidence="1 2">
    <name type="scientific">Globodera pallida</name>
    <name type="common">Potato cyst nematode worm</name>
    <name type="synonym">Heterodera pallida</name>
    <dbReference type="NCBI Taxonomy" id="36090"/>
    <lineage>
        <taxon>Eukaryota</taxon>
        <taxon>Metazoa</taxon>
        <taxon>Ecdysozoa</taxon>
        <taxon>Nematoda</taxon>
        <taxon>Chromadorea</taxon>
        <taxon>Rhabditida</taxon>
        <taxon>Tylenchina</taxon>
        <taxon>Tylenchomorpha</taxon>
        <taxon>Tylenchoidea</taxon>
        <taxon>Heteroderidae</taxon>
        <taxon>Heteroderinae</taxon>
        <taxon>Globodera</taxon>
    </lineage>
</organism>
<name>A0A183BNN6_GLOPA</name>
<dbReference type="Proteomes" id="UP000050741">
    <property type="component" value="Unassembled WGS sequence"/>
</dbReference>
<evidence type="ECO:0000313" key="1">
    <source>
        <dbReference type="Proteomes" id="UP000050741"/>
    </source>
</evidence>
<dbReference type="AlphaFoldDB" id="A0A183BNN6"/>
<dbReference type="WBParaSite" id="GPLIN_000222200">
    <property type="protein sequence ID" value="GPLIN_000222200"/>
    <property type="gene ID" value="GPLIN_000222200"/>
</dbReference>
<proteinExistence type="predicted"/>
<reference evidence="1" key="1">
    <citation type="submission" date="2013-12" db="EMBL/GenBank/DDBJ databases">
        <authorList>
            <person name="Aslett M."/>
        </authorList>
    </citation>
    <scope>NUCLEOTIDE SEQUENCE [LARGE SCALE GENOMIC DNA]</scope>
    <source>
        <strain evidence="1">Lindley</strain>
    </source>
</reference>
<reference evidence="2" key="3">
    <citation type="submission" date="2016-06" db="UniProtKB">
        <authorList>
            <consortium name="WormBaseParasite"/>
        </authorList>
    </citation>
    <scope>IDENTIFICATION</scope>
</reference>
<reference evidence="1" key="2">
    <citation type="submission" date="2014-05" db="EMBL/GenBank/DDBJ databases">
        <title>The genome and life-stage specific transcriptomes of Globodera pallida elucidate key aspects of plant parasitism by a cyst nematode.</title>
        <authorList>
            <person name="Cotton J.A."/>
            <person name="Lilley C.J."/>
            <person name="Jones L.M."/>
            <person name="Kikuchi T."/>
            <person name="Reid A.J."/>
            <person name="Thorpe P."/>
            <person name="Tsai I.J."/>
            <person name="Beasley H."/>
            <person name="Blok V."/>
            <person name="Cock P.J.A."/>
            <person name="Van den Akker S.E."/>
            <person name="Holroyd N."/>
            <person name="Hunt M."/>
            <person name="Mantelin S."/>
            <person name="Naghra H."/>
            <person name="Pain A."/>
            <person name="Palomares-Rius J.E."/>
            <person name="Zarowiecki M."/>
            <person name="Berriman M."/>
            <person name="Jones J.T."/>
            <person name="Urwin P.E."/>
        </authorList>
    </citation>
    <scope>NUCLEOTIDE SEQUENCE [LARGE SCALE GENOMIC DNA]</scope>
    <source>
        <strain evidence="1">Lindley</strain>
    </source>
</reference>
<protein>
    <submittedName>
        <fullName evidence="2">Hexosyltransferase</fullName>
    </submittedName>
</protein>
<accession>A0A183BNN6</accession>